<dbReference type="PANTHER" id="PTHR37804">
    <property type="entry name" value="CDAA REGULATORY PROTEIN CDAR"/>
    <property type="match status" value="1"/>
</dbReference>
<dbReference type="InterPro" id="IPR053154">
    <property type="entry name" value="c-di-AMP_regulator"/>
</dbReference>
<name>A0A7C4S1W4_UNCW3</name>
<proteinExistence type="predicted"/>
<protein>
    <recommendedName>
        <fullName evidence="3">YbbR-like domain-containing protein</fullName>
    </recommendedName>
</protein>
<accession>A0A7C4S1W4</accession>
<organism evidence="2">
    <name type="scientific">candidate division WOR-3 bacterium</name>
    <dbReference type="NCBI Taxonomy" id="2052148"/>
    <lineage>
        <taxon>Bacteria</taxon>
        <taxon>Bacteria division WOR-3</taxon>
    </lineage>
</organism>
<comment type="caution">
    <text evidence="2">The sequence shown here is derived from an EMBL/GenBank/DDBJ whole genome shotgun (WGS) entry which is preliminary data.</text>
</comment>
<dbReference type="EMBL" id="DSZH01000113">
    <property type="protein sequence ID" value="HGU47417.1"/>
    <property type="molecule type" value="Genomic_DNA"/>
</dbReference>
<evidence type="ECO:0000313" key="2">
    <source>
        <dbReference type="EMBL" id="HGU47417.1"/>
    </source>
</evidence>
<dbReference type="EMBL" id="DTBX01000072">
    <property type="protein sequence ID" value="HGQ55201.1"/>
    <property type="molecule type" value="Genomic_DNA"/>
</dbReference>
<dbReference type="InterPro" id="IPR012505">
    <property type="entry name" value="YbbR"/>
</dbReference>
<dbReference type="PANTHER" id="PTHR37804:SF1">
    <property type="entry name" value="CDAA REGULATORY PROTEIN CDAR"/>
    <property type="match status" value="1"/>
</dbReference>
<gene>
    <name evidence="2" type="ORF">ENT60_02500</name>
    <name evidence="1" type="ORF">ENU28_01895</name>
</gene>
<evidence type="ECO:0000313" key="1">
    <source>
        <dbReference type="EMBL" id="HGQ55201.1"/>
    </source>
</evidence>
<reference evidence="2" key="1">
    <citation type="journal article" date="2020" name="mSystems">
        <title>Genome- and Community-Level Interaction Insights into Carbon Utilization and Element Cycling Functions of Hydrothermarchaeota in Hydrothermal Sediment.</title>
        <authorList>
            <person name="Zhou Z."/>
            <person name="Liu Y."/>
            <person name="Xu W."/>
            <person name="Pan J."/>
            <person name="Luo Z.H."/>
            <person name="Li M."/>
        </authorList>
    </citation>
    <scope>NUCLEOTIDE SEQUENCE [LARGE SCALE GENOMIC DNA]</scope>
    <source>
        <strain evidence="2">SpSt-594</strain>
        <strain evidence="1">SpSt-655</strain>
    </source>
</reference>
<dbReference type="AlphaFoldDB" id="A0A7C4S1W4"/>
<dbReference type="Pfam" id="PF07949">
    <property type="entry name" value="YbbR"/>
    <property type="match status" value="1"/>
</dbReference>
<sequence length="309" mass="36485">MPKRFPSLTIISILSALALWFLAVLEKEHNLAIKIKIKIENIPPSLFLLKQSAKEITCELRGKGRDFLNNQKYLKEYKLDFEEIFKKPIERFPYRFRLYIDLEKLKNIKDLQLLSYYPNYLEIEIDKITEKEIRIKPIFKEEREDYFLINISEEKIKVKGPKSELDFLKEISTESLNLKKLKIAFDSSKNIYYAEGKVFLINPAKEFFSFEKEEVNLKFYFAKIIEKEFKNIPVILITNLKTKITPKTCHILVSGPENILDTLQKKDIKVIINVANLTKGKYKIPAEILLPKQVSFKKCFPEKFEVEVF</sequence>
<dbReference type="Gene3D" id="2.170.120.30">
    <property type="match status" value="1"/>
</dbReference>
<evidence type="ECO:0008006" key="3">
    <source>
        <dbReference type="Google" id="ProtNLM"/>
    </source>
</evidence>